<gene>
    <name evidence="9" type="ORF">H8E29_06050</name>
</gene>
<keyword evidence="5" id="KW-0676">Redox-active center</keyword>
<dbReference type="PANTHER" id="PTHR13887">
    <property type="entry name" value="GLUTATHIONE S-TRANSFERASE KAPPA"/>
    <property type="match status" value="1"/>
</dbReference>
<evidence type="ECO:0000313" key="10">
    <source>
        <dbReference type="Proteomes" id="UP000614469"/>
    </source>
</evidence>
<comment type="similarity">
    <text evidence="1">Belongs to the thioredoxin family. DsbA subfamily.</text>
</comment>
<evidence type="ECO:0000256" key="4">
    <source>
        <dbReference type="ARBA" id="ARBA00023157"/>
    </source>
</evidence>
<dbReference type="InterPro" id="IPR012336">
    <property type="entry name" value="Thioredoxin-like_fold"/>
</dbReference>
<dbReference type="GO" id="GO:0016491">
    <property type="term" value="F:oxidoreductase activity"/>
    <property type="evidence" value="ECO:0007669"/>
    <property type="project" value="UniProtKB-KW"/>
</dbReference>
<dbReference type="InterPro" id="IPR013766">
    <property type="entry name" value="Thioredoxin_domain"/>
</dbReference>
<dbReference type="EMBL" id="JACNJN010000080">
    <property type="protein sequence ID" value="MBC8334808.1"/>
    <property type="molecule type" value="Genomic_DNA"/>
</dbReference>
<dbReference type="InterPro" id="IPR036249">
    <property type="entry name" value="Thioredoxin-like_sf"/>
</dbReference>
<evidence type="ECO:0000256" key="7">
    <source>
        <dbReference type="SAM" id="Phobius"/>
    </source>
</evidence>
<evidence type="ECO:0000256" key="5">
    <source>
        <dbReference type="ARBA" id="ARBA00023284"/>
    </source>
</evidence>
<keyword evidence="7" id="KW-1133">Transmembrane helix</keyword>
<dbReference type="Pfam" id="PF13462">
    <property type="entry name" value="Thioredoxin_4"/>
    <property type="match status" value="1"/>
</dbReference>
<evidence type="ECO:0000259" key="8">
    <source>
        <dbReference type="PROSITE" id="PS51352"/>
    </source>
</evidence>
<dbReference type="Gene3D" id="3.40.30.10">
    <property type="entry name" value="Glutaredoxin"/>
    <property type="match status" value="1"/>
</dbReference>
<organism evidence="9 10">
    <name type="scientific">Candidatus Desulfolinea nitratireducens</name>
    <dbReference type="NCBI Taxonomy" id="2841698"/>
    <lineage>
        <taxon>Bacteria</taxon>
        <taxon>Bacillati</taxon>
        <taxon>Chloroflexota</taxon>
        <taxon>Anaerolineae</taxon>
        <taxon>Anaerolineales</taxon>
        <taxon>Anaerolineales incertae sedis</taxon>
        <taxon>Candidatus Desulfolinea</taxon>
    </lineage>
</organism>
<dbReference type="PANTHER" id="PTHR13887:SF14">
    <property type="entry name" value="DISULFIDE BOND FORMATION PROTEIN D"/>
    <property type="match status" value="1"/>
</dbReference>
<keyword evidence="4" id="KW-1015">Disulfide bond</keyword>
<dbReference type="SUPFAM" id="SSF52833">
    <property type="entry name" value="Thioredoxin-like"/>
    <property type="match status" value="1"/>
</dbReference>
<dbReference type="AlphaFoldDB" id="A0A8J6NFZ5"/>
<evidence type="ECO:0000256" key="3">
    <source>
        <dbReference type="ARBA" id="ARBA00023002"/>
    </source>
</evidence>
<dbReference type="PROSITE" id="PS51352">
    <property type="entry name" value="THIOREDOXIN_2"/>
    <property type="match status" value="1"/>
</dbReference>
<proteinExistence type="inferred from homology"/>
<keyword evidence="3" id="KW-0560">Oxidoreductase</keyword>
<evidence type="ECO:0000313" key="9">
    <source>
        <dbReference type="EMBL" id="MBC8334808.1"/>
    </source>
</evidence>
<comment type="caution">
    <text evidence="9">The sequence shown here is derived from an EMBL/GenBank/DDBJ whole genome shotgun (WGS) entry which is preliminary data.</text>
</comment>
<reference evidence="9 10" key="1">
    <citation type="submission" date="2020-08" db="EMBL/GenBank/DDBJ databases">
        <title>Bridging the membrane lipid divide: bacteria of the FCB group superphylum have the potential to synthesize archaeal ether lipids.</title>
        <authorList>
            <person name="Villanueva L."/>
            <person name="Von Meijenfeldt F.A.B."/>
            <person name="Westbye A.B."/>
            <person name="Yadav S."/>
            <person name="Hopmans E.C."/>
            <person name="Dutilh B.E."/>
            <person name="Sinninghe Damste J.S."/>
        </authorList>
    </citation>
    <scope>NUCLEOTIDE SEQUENCE [LARGE SCALE GENOMIC DNA]</scope>
    <source>
        <strain evidence="9">NIOZ-UU36</strain>
    </source>
</reference>
<dbReference type="Proteomes" id="UP000614469">
    <property type="component" value="Unassembled WGS sequence"/>
</dbReference>
<keyword evidence="7" id="KW-0472">Membrane</keyword>
<protein>
    <submittedName>
        <fullName evidence="9">DsbA family protein</fullName>
    </submittedName>
</protein>
<feature type="compositionally biased region" description="Basic residues" evidence="6">
    <location>
        <begin position="1"/>
        <end position="11"/>
    </location>
</feature>
<evidence type="ECO:0000256" key="6">
    <source>
        <dbReference type="SAM" id="MobiDB-lite"/>
    </source>
</evidence>
<feature type="domain" description="Thioredoxin" evidence="8">
    <location>
        <begin position="44"/>
        <end position="223"/>
    </location>
</feature>
<feature type="transmembrane region" description="Helical" evidence="7">
    <location>
        <begin position="26"/>
        <end position="44"/>
    </location>
</feature>
<feature type="compositionally biased region" description="Basic and acidic residues" evidence="6">
    <location>
        <begin position="12"/>
        <end position="21"/>
    </location>
</feature>
<accession>A0A8J6NFZ5</accession>
<name>A0A8J6NFZ5_9CHLR</name>
<keyword evidence="7" id="KW-0812">Transmembrane</keyword>
<sequence>MPKGKRKSQKQTRREKMRADKERKKWVGYGALALVLIAAILFITSRPPNAPPLDDARLSSNPILGPDTAKVTITEYGDFGCPACQSWHRSGIKEQLLATYGDDIQFIWKDFPVITAQSPKAAEAGQCALDQGKFWEYHDLLYAKAPAISVSELKNYASEIGLDTALFEACLDSDQNRAKVEQNLDEARRLGLPGTPSFLVNDTKLIGPPSFEFFKSTIDGILASGG</sequence>
<evidence type="ECO:0000256" key="1">
    <source>
        <dbReference type="ARBA" id="ARBA00005791"/>
    </source>
</evidence>
<keyword evidence="2" id="KW-0732">Signal</keyword>
<evidence type="ECO:0000256" key="2">
    <source>
        <dbReference type="ARBA" id="ARBA00022729"/>
    </source>
</evidence>
<feature type="region of interest" description="Disordered" evidence="6">
    <location>
        <begin position="1"/>
        <end position="21"/>
    </location>
</feature>